<feature type="repeat" description="PPR" evidence="2">
    <location>
        <begin position="550"/>
        <end position="584"/>
    </location>
</feature>
<organism evidence="3 4">
    <name type="scientific">Ceratopteris richardii</name>
    <name type="common">Triangle waterfern</name>
    <dbReference type="NCBI Taxonomy" id="49495"/>
    <lineage>
        <taxon>Eukaryota</taxon>
        <taxon>Viridiplantae</taxon>
        <taxon>Streptophyta</taxon>
        <taxon>Embryophyta</taxon>
        <taxon>Tracheophyta</taxon>
        <taxon>Polypodiopsida</taxon>
        <taxon>Polypodiidae</taxon>
        <taxon>Polypodiales</taxon>
        <taxon>Pteridineae</taxon>
        <taxon>Pteridaceae</taxon>
        <taxon>Parkerioideae</taxon>
        <taxon>Ceratopteris</taxon>
    </lineage>
</organism>
<feature type="repeat" description="PPR" evidence="2">
    <location>
        <begin position="142"/>
        <end position="176"/>
    </location>
</feature>
<dbReference type="Proteomes" id="UP000825935">
    <property type="component" value="Chromosome 35"/>
</dbReference>
<dbReference type="EMBL" id="CM035440">
    <property type="protein sequence ID" value="KAH7282432.1"/>
    <property type="molecule type" value="Genomic_DNA"/>
</dbReference>
<dbReference type="Gene3D" id="1.25.40.10">
    <property type="entry name" value="Tetratricopeptide repeat domain"/>
    <property type="match status" value="6"/>
</dbReference>
<dbReference type="NCBIfam" id="TIGR00756">
    <property type="entry name" value="PPR"/>
    <property type="match status" value="6"/>
</dbReference>
<gene>
    <name evidence="3" type="ORF">KP509_35G030500</name>
</gene>
<dbReference type="FunFam" id="1.25.40.10:FF:000031">
    <property type="entry name" value="Pentatricopeptide repeat-containing protein mitochondrial"/>
    <property type="match status" value="1"/>
</dbReference>
<accession>A0A8T2QEC0</accession>
<keyword evidence="4" id="KW-1185">Reference proteome</keyword>
<dbReference type="Pfam" id="PF13041">
    <property type="entry name" value="PPR_2"/>
    <property type="match status" value="5"/>
</dbReference>
<dbReference type="GO" id="GO:0048731">
    <property type="term" value="P:system development"/>
    <property type="evidence" value="ECO:0007669"/>
    <property type="project" value="UniProtKB-ARBA"/>
</dbReference>
<dbReference type="FunFam" id="1.25.40.10:FF:000285">
    <property type="entry name" value="Pentatricopeptide repeat-containing protein, chloroplastic"/>
    <property type="match status" value="2"/>
</dbReference>
<feature type="repeat" description="PPR" evidence="2">
    <location>
        <begin position="448"/>
        <end position="482"/>
    </location>
</feature>
<sequence length="788" mass="88208">MFKSGLTTQIIHTERGVSMFSKPGNICYMRKLHCRLIETENYCDAHIDNCITCTWTQTSTYLHSETRNTGFISDSRQSIITSLQACAGERNLKRCQQIHADILRIDFLKGDNFLYTLLLGVYARCGSFGKAWEVFNELPVQDAVSWTTLIGGYAEHGYGEKALKCLKRMQAAGVLPDAVTFVCSLKACGSICATEKVQELHTEIEARGLLSFNFFIGSALICTYAKGGLLYEAQKVFDKFEVHDAVLWNVLISGYIEKGRNRAALDIFQQMLMQDVLPSEVTFVHALKACSNLQAKYKGQEIHVELVRRGLLERHVLVGSALLDMYMKCDSPIQAGETFDELVLKDSVSWNIMISGYAEHGYDIKSLECFYNMRSESLYPDTVTYASILKSCGNLQAIGQGHVIHVDIIKNGLIDENIIIANSLIDMYMNVSCLSKARQVFNDLHVRDVVTWNILITGYFDHGCYEQALDCYKIMQKDDVCPDILTLICCLKVCANLEAFNKGQEFHSELERLGVVTKDVSVASALIDMYGKCGFLAKAEEVFNSYPHRDAAMWNALIIGYTERGHSDVALARFDQMQLAGCSPSHVTIIGVLKACGKTGAVHRGQTMHTDIIVKGLFEKDLIIGNTLIDMYAKVGSLTMAQQVFDQLPLGIKSISSWNALISGYALVGEADGAFTLFDKMLWEGIRPDPITFHILLSACNRFSLFEKCHDYIEAQREEFGIVSTRQHHMSLFNGLSQVGELDRAFGILKNMQFRLNVVLLQQVLGACKNWGNVEVGKQAFEEIFLIK</sequence>
<comment type="caution">
    <text evidence="3">The sequence shown here is derived from an EMBL/GenBank/DDBJ whole genome shotgun (WGS) entry which is preliminary data.</text>
</comment>
<name>A0A8T2QEC0_CERRI</name>
<evidence type="ECO:0008006" key="5">
    <source>
        <dbReference type="Google" id="ProtNLM"/>
    </source>
</evidence>
<dbReference type="FunFam" id="1.25.40.10:FF:000158">
    <property type="entry name" value="pentatricopeptide repeat-containing protein At2g33680"/>
    <property type="match status" value="1"/>
</dbReference>
<dbReference type="GO" id="GO:0003723">
    <property type="term" value="F:RNA binding"/>
    <property type="evidence" value="ECO:0007669"/>
    <property type="project" value="InterPro"/>
</dbReference>
<evidence type="ECO:0000313" key="3">
    <source>
        <dbReference type="EMBL" id="KAH7282432.1"/>
    </source>
</evidence>
<dbReference type="PROSITE" id="PS51375">
    <property type="entry name" value="PPR"/>
    <property type="match status" value="6"/>
</dbReference>
<feature type="repeat" description="PPR" evidence="2">
    <location>
        <begin position="654"/>
        <end position="688"/>
    </location>
</feature>
<dbReference type="InterPro" id="IPR002885">
    <property type="entry name" value="PPR_rpt"/>
</dbReference>
<dbReference type="PANTHER" id="PTHR47926">
    <property type="entry name" value="PENTATRICOPEPTIDE REPEAT-CONTAINING PROTEIN"/>
    <property type="match status" value="1"/>
</dbReference>
<keyword evidence="1" id="KW-0677">Repeat</keyword>
<evidence type="ECO:0000256" key="2">
    <source>
        <dbReference type="PROSITE-ProRule" id="PRU00708"/>
    </source>
</evidence>
<dbReference type="InterPro" id="IPR046960">
    <property type="entry name" value="PPR_At4g14850-like_plant"/>
</dbReference>
<feature type="repeat" description="PPR" evidence="2">
    <location>
        <begin position="346"/>
        <end position="380"/>
    </location>
</feature>
<evidence type="ECO:0000313" key="4">
    <source>
        <dbReference type="Proteomes" id="UP000825935"/>
    </source>
</evidence>
<dbReference type="AlphaFoldDB" id="A0A8T2QEC0"/>
<feature type="repeat" description="PPR" evidence="2">
    <location>
        <begin position="244"/>
        <end position="278"/>
    </location>
</feature>
<dbReference type="GO" id="GO:0009451">
    <property type="term" value="P:RNA modification"/>
    <property type="evidence" value="ECO:0007669"/>
    <property type="project" value="InterPro"/>
</dbReference>
<dbReference type="Pfam" id="PF01535">
    <property type="entry name" value="PPR"/>
    <property type="match status" value="6"/>
</dbReference>
<proteinExistence type="predicted"/>
<dbReference type="InterPro" id="IPR011990">
    <property type="entry name" value="TPR-like_helical_dom_sf"/>
</dbReference>
<protein>
    <recommendedName>
        <fullName evidence="5">Pentatricopeptide repeat-containing protein</fullName>
    </recommendedName>
</protein>
<dbReference type="OrthoDB" id="10382264at2759"/>
<evidence type="ECO:0000256" key="1">
    <source>
        <dbReference type="ARBA" id="ARBA00022737"/>
    </source>
</evidence>
<reference evidence="3" key="1">
    <citation type="submission" date="2021-08" db="EMBL/GenBank/DDBJ databases">
        <title>WGS assembly of Ceratopteris richardii.</title>
        <authorList>
            <person name="Marchant D.B."/>
            <person name="Chen G."/>
            <person name="Jenkins J."/>
            <person name="Shu S."/>
            <person name="Leebens-Mack J."/>
            <person name="Grimwood J."/>
            <person name="Schmutz J."/>
            <person name="Soltis P."/>
            <person name="Soltis D."/>
            <person name="Chen Z.-H."/>
        </authorList>
    </citation>
    <scope>NUCLEOTIDE SEQUENCE</scope>
    <source>
        <strain evidence="3">Whitten #5841</strain>
        <tissue evidence="3">Leaf</tissue>
    </source>
</reference>